<dbReference type="Proteomes" id="UP001614338">
    <property type="component" value="Unassembled WGS sequence"/>
</dbReference>
<evidence type="ECO:0000313" key="1">
    <source>
        <dbReference type="EMBL" id="MFI8749097.1"/>
    </source>
</evidence>
<sequence length="74" mass="7892">MTNAPSTTVRAQQHDTLDAICYRVYGTTRGVTEQVLAANPGLAEQGPVLPHGTPVNLPAIPQATQRAPTVNLWD</sequence>
<comment type="caution">
    <text evidence="1">The sequence shown here is derived from an EMBL/GenBank/DDBJ whole genome shotgun (WGS) entry which is preliminary data.</text>
</comment>
<protein>
    <submittedName>
        <fullName evidence="1">Tail protein X</fullName>
    </submittedName>
</protein>
<name>A0ABW8BS71_9GAMM</name>
<dbReference type="InterPro" id="IPR008861">
    <property type="entry name" value="GpX-like"/>
</dbReference>
<keyword evidence="2" id="KW-1185">Reference proteome</keyword>
<accession>A0ABW8BS71</accession>
<evidence type="ECO:0000313" key="2">
    <source>
        <dbReference type="Proteomes" id="UP001614338"/>
    </source>
</evidence>
<proteinExistence type="predicted"/>
<dbReference type="Pfam" id="PF05489">
    <property type="entry name" value="Phage_tail_X"/>
    <property type="match status" value="1"/>
</dbReference>
<gene>
    <name evidence="1" type="ORF">ACIGG6_03675</name>
</gene>
<dbReference type="EMBL" id="JBITWC010000004">
    <property type="protein sequence ID" value="MFI8749097.1"/>
    <property type="molecule type" value="Genomic_DNA"/>
</dbReference>
<dbReference type="RefSeq" id="WP_399842348.1">
    <property type="nucleotide sequence ID" value="NZ_JBITWC010000004.1"/>
</dbReference>
<organism evidence="1 2">
    <name type="scientific">Vreelandella lionensis</name>
    <dbReference type="NCBI Taxonomy" id="1144478"/>
    <lineage>
        <taxon>Bacteria</taxon>
        <taxon>Pseudomonadati</taxon>
        <taxon>Pseudomonadota</taxon>
        <taxon>Gammaproteobacteria</taxon>
        <taxon>Oceanospirillales</taxon>
        <taxon>Halomonadaceae</taxon>
        <taxon>Vreelandella</taxon>
    </lineage>
</organism>
<reference evidence="1 2" key="1">
    <citation type="submission" date="2024-10" db="EMBL/GenBank/DDBJ databases">
        <title>The Natural Products Discovery Center: Release of the First 8490 Sequenced Strains for Exploring Actinobacteria Biosynthetic Diversity.</title>
        <authorList>
            <person name="Kalkreuter E."/>
            <person name="Kautsar S.A."/>
            <person name="Yang D."/>
            <person name="Bader C.D."/>
            <person name="Teijaro C.N."/>
            <person name="Fluegel L."/>
            <person name="Davis C.M."/>
            <person name="Simpson J.R."/>
            <person name="Lauterbach L."/>
            <person name="Steele A.D."/>
            <person name="Gui C."/>
            <person name="Meng S."/>
            <person name="Li G."/>
            <person name="Viehrig K."/>
            <person name="Ye F."/>
            <person name="Su P."/>
            <person name="Kiefer A.F."/>
            <person name="Nichols A."/>
            <person name="Cepeda A.J."/>
            <person name="Yan W."/>
            <person name="Fan B."/>
            <person name="Jiang Y."/>
            <person name="Adhikari A."/>
            <person name="Zheng C.-J."/>
            <person name="Schuster L."/>
            <person name="Cowan T.M."/>
            <person name="Smanski M.J."/>
            <person name="Chevrette M.G."/>
            <person name="De Carvalho L.P.S."/>
            <person name="Shen B."/>
        </authorList>
    </citation>
    <scope>NUCLEOTIDE SEQUENCE [LARGE SCALE GENOMIC DNA]</scope>
    <source>
        <strain evidence="1 2">NPDC077409</strain>
    </source>
</reference>